<proteinExistence type="predicted"/>
<sequence>MTFSSTSTQVAAALGLTCLLALTACSTTLGEPMDPTAGSTAASGQRDASSIREDFYTEIAQITDEAGGEWTYLDGGPFSPDDRASFSPKSCAADDGPRQLLMMVISSPTDDGPAAIAQMKSVVEARGMRVTSYIPGKSTREASAIDAELASGQFVSYRANDLRTRIRFGSECSSHPTMLQDLD</sequence>
<reference evidence="2 3" key="1">
    <citation type="submission" date="2017-02" db="EMBL/GenBank/DDBJ databases">
        <authorList>
            <person name="Peterson S.W."/>
        </authorList>
    </citation>
    <scope>NUCLEOTIDE SEQUENCE [LARGE SCALE GENOMIC DNA]</scope>
    <source>
        <strain evidence="2 3">B Ar 00.02</strain>
    </source>
</reference>
<gene>
    <name evidence="2" type="ORF">FM101_04035</name>
</gene>
<keyword evidence="1" id="KW-0732">Signal</keyword>
<evidence type="ECO:0000313" key="3">
    <source>
        <dbReference type="Proteomes" id="UP000195913"/>
    </source>
</evidence>
<evidence type="ECO:0000256" key="1">
    <source>
        <dbReference type="SAM" id="SignalP"/>
    </source>
</evidence>
<feature type="signal peptide" evidence="1">
    <location>
        <begin position="1"/>
        <end position="23"/>
    </location>
</feature>
<dbReference type="Proteomes" id="UP000195913">
    <property type="component" value="Unassembled WGS sequence"/>
</dbReference>
<evidence type="ECO:0008006" key="4">
    <source>
        <dbReference type="Google" id="ProtNLM"/>
    </source>
</evidence>
<dbReference type="AlphaFoldDB" id="A0A1R4FHZ9"/>
<feature type="chain" id="PRO_5039099111" description="Lipoprotein" evidence="1">
    <location>
        <begin position="24"/>
        <end position="183"/>
    </location>
</feature>
<accession>A0A1R4FHZ9</accession>
<protein>
    <recommendedName>
        <fullName evidence="4">Lipoprotein</fullName>
    </recommendedName>
</protein>
<evidence type="ECO:0000313" key="2">
    <source>
        <dbReference type="EMBL" id="SJM55564.1"/>
    </source>
</evidence>
<organism evidence="2 3">
    <name type="scientific">Arthrobacter rhombi</name>
    <dbReference type="NCBI Taxonomy" id="71253"/>
    <lineage>
        <taxon>Bacteria</taxon>
        <taxon>Bacillati</taxon>
        <taxon>Actinomycetota</taxon>
        <taxon>Actinomycetes</taxon>
        <taxon>Micrococcales</taxon>
        <taxon>Micrococcaceae</taxon>
        <taxon>Arthrobacter</taxon>
    </lineage>
</organism>
<keyword evidence="3" id="KW-1185">Reference proteome</keyword>
<name>A0A1R4FHZ9_9MICC</name>
<dbReference type="EMBL" id="FUHW01000019">
    <property type="protein sequence ID" value="SJM55564.1"/>
    <property type="molecule type" value="Genomic_DNA"/>
</dbReference>
<dbReference type="RefSeq" id="WP_086995812.1">
    <property type="nucleotide sequence ID" value="NZ_FUHW01000019.1"/>
</dbReference>